<dbReference type="AlphaFoldDB" id="A0A8T2MQN3"/>
<dbReference type="EMBL" id="JAFBMS010000613">
    <property type="protein sequence ID" value="KAG9330424.1"/>
    <property type="molecule type" value="Genomic_DNA"/>
</dbReference>
<name>A0A8T2MQN3_9TELE</name>
<organism evidence="2 3">
    <name type="scientific">Albula glossodonta</name>
    <name type="common">roundjaw bonefish</name>
    <dbReference type="NCBI Taxonomy" id="121402"/>
    <lineage>
        <taxon>Eukaryota</taxon>
        <taxon>Metazoa</taxon>
        <taxon>Chordata</taxon>
        <taxon>Craniata</taxon>
        <taxon>Vertebrata</taxon>
        <taxon>Euteleostomi</taxon>
        <taxon>Actinopterygii</taxon>
        <taxon>Neopterygii</taxon>
        <taxon>Teleostei</taxon>
        <taxon>Albuliformes</taxon>
        <taxon>Albulidae</taxon>
        <taxon>Albula</taxon>
    </lineage>
</organism>
<gene>
    <name evidence="2" type="ORF">JZ751_025417</name>
</gene>
<evidence type="ECO:0000313" key="2">
    <source>
        <dbReference type="EMBL" id="KAG9330424.1"/>
    </source>
</evidence>
<dbReference type="OrthoDB" id="8962263at2759"/>
<sequence length="175" mass="20266">MFNSQKIQARHYRPHQEMYKTKKRNKAAVTHLLDLGFESRRHFIASDAVKGQDRPTEILEAYPCFKEVDHAMDELQRIIQPTNVQYICEMKDRWKTFYSQVQFYGVMKKAMNPPRALNGERKRRTRKKGGKRGLGGEECELSLDAPASSCQVDQGDYKGVNYRFRPYSAALGGVE</sequence>
<evidence type="ECO:0000313" key="3">
    <source>
        <dbReference type="Proteomes" id="UP000824540"/>
    </source>
</evidence>
<dbReference type="Proteomes" id="UP000824540">
    <property type="component" value="Unassembled WGS sequence"/>
</dbReference>
<reference evidence="2" key="1">
    <citation type="thesis" date="2021" institute="BYU ScholarsArchive" country="Provo, UT, USA">
        <title>Applications of and Algorithms for Genome Assembly and Genomic Analyses with an Emphasis on Marine Teleosts.</title>
        <authorList>
            <person name="Pickett B.D."/>
        </authorList>
    </citation>
    <scope>NUCLEOTIDE SEQUENCE</scope>
    <source>
        <strain evidence="2">HI-2016</strain>
    </source>
</reference>
<comment type="caution">
    <text evidence="2">The sequence shown here is derived from an EMBL/GenBank/DDBJ whole genome shotgun (WGS) entry which is preliminary data.</text>
</comment>
<protein>
    <submittedName>
        <fullName evidence="2">Uncharacterized protein</fullName>
    </submittedName>
</protein>
<feature type="compositionally biased region" description="Basic residues" evidence="1">
    <location>
        <begin position="121"/>
        <end position="131"/>
    </location>
</feature>
<feature type="region of interest" description="Disordered" evidence="1">
    <location>
        <begin position="114"/>
        <end position="138"/>
    </location>
</feature>
<proteinExistence type="predicted"/>
<accession>A0A8T2MQN3</accession>
<evidence type="ECO:0000256" key="1">
    <source>
        <dbReference type="SAM" id="MobiDB-lite"/>
    </source>
</evidence>
<keyword evidence="3" id="KW-1185">Reference proteome</keyword>